<dbReference type="Pfam" id="PF05698">
    <property type="entry name" value="Trigger_C"/>
    <property type="match status" value="1"/>
</dbReference>
<dbReference type="GO" id="GO:0043335">
    <property type="term" value="P:protein unfolding"/>
    <property type="evidence" value="ECO:0007669"/>
    <property type="project" value="TreeGrafter"/>
</dbReference>
<evidence type="ECO:0000256" key="3">
    <source>
        <dbReference type="ARBA" id="ARBA00005464"/>
    </source>
</evidence>
<keyword evidence="7" id="KW-0143">Chaperone</keyword>
<feature type="domain" description="Trigger factor C-terminal" evidence="11">
    <location>
        <begin position="143"/>
        <end position="256"/>
    </location>
</feature>
<dbReference type="Gene3D" id="1.10.3120.10">
    <property type="entry name" value="Trigger factor, C-terminal domain"/>
    <property type="match status" value="1"/>
</dbReference>
<comment type="similarity">
    <text evidence="3">Belongs to the FKBP-type PPIase family. Tig subfamily.</text>
</comment>
<reference evidence="12 13" key="1">
    <citation type="journal article" date="2016" name="Nat. Commun.">
        <title>Thousands of microbial genomes shed light on interconnected biogeochemical processes in an aquifer system.</title>
        <authorList>
            <person name="Anantharaman K."/>
            <person name="Brown C.T."/>
            <person name="Hug L.A."/>
            <person name="Sharon I."/>
            <person name="Castelle C.J."/>
            <person name="Probst A.J."/>
            <person name="Thomas B.C."/>
            <person name="Singh A."/>
            <person name="Wilkins M.J."/>
            <person name="Karaoz U."/>
            <person name="Brodie E.L."/>
            <person name="Williams K.H."/>
            <person name="Hubbard S.S."/>
            <person name="Banfield J.F."/>
        </authorList>
    </citation>
    <scope>NUCLEOTIDE SEQUENCE [LARGE SCALE GENOMIC DNA]</scope>
</reference>
<organism evidence="12 13">
    <name type="scientific">Candidatus Gottesmanbacteria bacterium RBG_13_37_7</name>
    <dbReference type="NCBI Taxonomy" id="1798369"/>
    <lineage>
        <taxon>Bacteria</taxon>
        <taxon>Candidatus Gottesmaniibacteriota</taxon>
    </lineage>
</organism>
<dbReference type="Proteomes" id="UP000178230">
    <property type="component" value="Unassembled WGS sequence"/>
</dbReference>
<dbReference type="EC" id="5.2.1.8" evidence="4"/>
<proteinExistence type="inferred from homology"/>
<evidence type="ECO:0000313" key="12">
    <source>
        <dbReference type="EMBL" id="OGG00138.1"/>
    </source>
</evidence>
<sequence length="283" mass="32716">MINSVLKELPKSTTEISVTIEWSDVKLNYEKILNNVLTQVEIKGFRKGKAPKKIAEKSIDKSKIYEEVIKEIIPKIYQDTISKNNLKPVSSPKIELIKAKENEDWQIKITLSEKPKINLKNYQEKIREAKKAKVKIWTPGQKEEKKDIPSKISVEEIIEAFVKEIDIEISDLLIEQETNRLLTNLLDQIQKLGLTVDQYLISKGKTQNQLKEDYQKQALKNLAIEFSLAEIAEKENITVEKKDIDDLLAKVENPAEKEKLGKESYYLAHLIRQQKTLDFLSNL</sequence>
<dbReference type="InterPro" id="IPR036611">
    <property type="entry name" value="Trigger_fac_ribosome-bd_sf"/>
</dbReference>
<protein>
    <recommendedName>
        <fullName evidence="5">Trigger factor</fullName>
        <ecNumber evidence="4">5.2.1.8</ecNumber>
    </recommendedName>
    <alternativeName>
        <fullName evidence="9">PPIase</fullName>
    </alternativeName>
</protein>
<dbReference type="PANTHER" id="PTHR30560:SF3">
    <property type="entry name" value="TRIGGER FACTOR-LIKE PROTEIN TIG, CHLOROPLASTIC"/>
    <property type="match status" value="1"/>
</dbReference>
<accession>A0A1F5YIW2</accession>
<evidence type="ECO:0000256" key="9">
    <source>
        <dbReference type="ARBA" id="ARBA00029986"/>
    </source>
</evidence>
<evidence type="ECO:0000256" key="2">
    <source>
        <dbReference type="ARBA" id="ARBA00004496"/>
    </source>
</evidence>
<evidence type="ECO:0000256" key="4">
    <source>
        <dbReference type="ARBA" id="ARBA00013194"/>
    </source>
</evidence>
<dbReference type="SUPFAM" id="SSF102735">
    <property type="entry name" value="Trigger factor ribosome-binding domain"/>
    <property type="match status" value="1"/>
</dbReference>
<dbReference type="GO" id="GO:0044183">
    <property type="term" value="F:protein folding chaperone"/>
    <property type="evidence" value="ECO:0007669"/>
    <property type="project" value="TreeGrafter"/>
</dbReference>
<dbReference type="InterPro" id="IPR005215">
    <property type="entry name" value="Trig_fac"/>
</dbReference>
<dbReference type="SUPFAM" id="SSF109998">
    <property type="entry name" value="Triger factor/SurA peptide-binding domain-like"/>
    <property type="match status" value="1"/>
</dbReference>
<dbReference type="GO" id="GO:0015031">
    <property type="term" value="P:protein transport"/>
    <property type="evidence" value="ECO:0007669"/>
    <property type="project" value="InterPro"/>
</dbReference>
<dbReference type="Gene3D" id="3.30.70.1050">
    <property type="entry name" value="Trigger factor ribosome-binding domain"/>
    <property type="match status" value="1"/>
</dbReference>
<comment type="subcellular location">
    <subcellularLocation>
        <location evidence="2">Cytoplasm</location>
    </subcellularLocation>
</comment>
<dbReference type="InterPro" id="IPR008881">
    <property type="entry name" value="Trigger_fac_ribosome-bd_bac"/>
</dbReference>
<evidence type="ECO:0000259" key="11">
    <source>
        <dbReference type="Pfam" id="PF05698"/>
    </source>
</evidence>
<evidence type="ECO:0000256" key="6">
    <source>
        <dbReference type="ARBA" id="ARBA00023110"/>
    </source>
</evidence>
<gene>
    <name evidence="12" type="ORF">A2Y99_02085</name>
</gene>
<evidence type="ECO:0000256" key="8">
    <source>
        <dbReference type="ARBA" id="ARBA00023235"/>
    </source>
</evidence>
<evidence type="ECO:0000259" key="10">
    <source>
        <dbReference type="Pfam" id="PF05697"/>
    </source>
</evidence>
<dbReference type="GO" id="GO:0003755">
    <property type="term" value="F:peptidyl-prolyl cis-trans isomerase activity"/>
    <property type="evidence" value="ECO:0007669"/>
    <property type="project" value="UniProtKB-KW"/>
</dbReference>
<evidence type="ECO:0000313" key="13">
    <source>
        <dbReference type="Proteomes" id="UP000178230"/>
    </source>
</evidence>
<dbReference type="GO" id="GO:0043022">
    <property type="term" value="F:ribosome binding"/>
    <property type="evidence" value="ECO:0007669"/>
    <property type="project" value="TreeGrafter"/>
</dbReference>
<dbReference type="InterPro" id="IPR027304">
    <property type="entry name" value="Trigger_fact/SurA_dom_sf"/>
</dbReference>
<comment type="catalytic activity">
    <reaction evidence="1">
        <text>[protein]-peptidylproline (omega=180) = [protein]-peptidylproline (omega=0)</text>
        <dbReference type="Rhea" id="RHEA:16237"/>
        <dbReference type="Rhea" id="RHEA-COMP:10747"/>
        <dbReference type="Rhea" id="RHEA-COMP:10748"/>
        <dbReference type="ChEBI" id="CHEBI:83833"/>
        <dbReference type="ChEBI" id="CHEBI:83834"/>
        <dbReference type="EC" id="5.2.1.8"/>
    </reaction>
</comment>
<comment type="caution">
    <text evidence="12">The sequence shown here is derived from an EMBL/GenBank/DDBJ whole genome shotgun (WGS) entry which is preliminary data.</text>
</comment>
<keyword evidence="8" id="KW-0413">Isomerase</keyword>
<dbReference type="GO" id="GO:0051083">
    <property type="term" value="P:'de novo' cotranslational protein folding"/>
    <property type="evidence" value="ECO:0007669"/>
    <property type="project" value="TreeGrafter"/>
</dbReference>
<dbReference type="InterPro" id="IPR008880">
    <property type="entry name" value="Trigger_fac_C"/>
</dbReference>
<dbReference type="InterPro" id="IPR037041">
    <property type="entry name" value="Trigger_fac_C_sf"/>
</dbReference>
<dbReference type="Pfam" id="PF05697">
    <property type="entry name" value="Trigger_N"/>
    <property type="match status" value="1"/>
</dbReference>
<keyword evidence="6" id="KW-0697">Rotamase</keyword>
<evidence type="ECO:0000256" key="5">
    <source>
        <dbReference type="ARBA" id="ARBA00016902"/>
    </source>
</evidence>
<evidence type="ECO:0000256" key="1">
    <source>
        <dbReference type="ARBA" id="ARBA00000971"/>
    </source>
</evidence>
<dbReference type="PANTHER" id="PTHR30560">
    <property type="entry name" value="TRIGGER FACTOR CHAPERONE AND PEPTIDYL-PROLYL CIS/TRANS ISOMERASE"/>
    <property type="match status" value="1"/>
</dbReference>
<feature type="domain" description="Trigger factor ribosome-binding bacterial" evidence="10">
    <location>
        <begin position="6"/>
        <end position="134"/>
    </location>
</feature>
<dbReference type="EMBL" id="MFIY01000023">
    <property type="protein sequence ID" value="OGG00138.1"/>
    <property type="molecule type" value="Genomic_DNA"/>
</dbReference>
<dbReference type="AlphaFoldDB" id="A0A1F5YIW2"/>
<name>A0A1F5YIW2_9BACT</name>
<evidence type="ECO:0000256" key="7">
    <source>
        <dbReference type="ARBA" id="ARBA00023186"/>
    </source>
</evidence>
<dbReference type="GO" id="GO:0005737">
    <property type="term" value="C:cytoplasm"/>
    <property type="evidence" value="ECO:0007669"/>
    <property type="project" value="UniProtKB-SubCell"/>
</dbReference>